<name>A0A9W8E2E3_9FUNG</name>
<evidence type="ECO:0000313" key="1">
    <source>
        <dbReference type="EMBL" id="KAJ1928938.1"/>
    </source>
</evidence>
<accession>A0A9W8E2E3</accession>
<sequence>MRRQGLHGMPTTNADEAVSLSDVRLAPAIFQDASLYSDFGMAVVMQYVEEALADTSHPVRCSGGWMAHVPFYNSDSACRGELEAKLSQVQQKWTKTEYASELVQRQSGLSGLISLVNEQPLEILIDFFRYAFPATYAPKLASNALPIIKEVFAAMDPDLLSLLQAVGPVAPSARERDLNDRIRLSLFSFVLSALVVQVRPELLGPVPEAVASQRPVVLDAPKWQTAQYRLNRDDRLKRLNIFAIKVFSHSPSAERLPEESAQVLEAVLRRSGVGTESLSMSLRNRLGFKTLFGPPPGETAKKESPSRYLEACPVYFKSPGDFQVTVRKLAKPWSVLDNQAMSVR</sequence>
<gene>
    <name evidence="1" type="ORF">IWQ60_001627</name>
</gene>
<proteinExistence type="predicted"/>
<dbReference type="EMBL" id="JANBPT010000054">
    <property type="protein sequence ID" value="KAJ1928938.1"/>
    <property type="molecule type" value="Genomic_DNA"/>
</dbReference>
<comment type="caution">
    <text evidence="1">The sequence shown here is derived from an EMBL/GenBank/DDBJ whole genome shotgun (WGS) entry which is preliminary data.</text>
</comment>
<reference evidence="1" key="1">
    <citation type="submission" date="2022-07" db="EMBL/GenBank/DDBJ databases">
        <title>Phylogenomic reconstructions and comparative analyses of Kickxellomycotina fungi.</title>
        <authorList>
            <person name="Reynolds N.K."/>
            <person name="Stajich J.E."/>
            <person name="Barry K."/>
            <person name="Grigoriev I.V."/>
            <person name="Crous P."/>
            <person name="Smith M.E."/>
        </authorList>
    </citation>
    <scope>NUCLEOTIDE SEQUENCE</scope>
    <source>
        <strain evidence="1">RSA 861</strain>
    </source>
</reference>
<dbReference type="Proteomes" id="UP001150569">
    <property type="component" value="Unassembled WGS sequence"/>
</dbReference>
<evidence type="ECO:0000313" key="2">
    <source>
        <dbReference type="Proteomes" id="UP001150569"/>
    </source>
</evidence>
<dbReference type="AlphaFoldDB" id="A0A9W8E2E3"/>
<organism evidence="1 2">
    <name type="scientific">Tieghemiomyces parasiticus</name>
    <dbReference type="NCBI Taxonomy" id="78921"/>
    <lineage>
        <taxon>Eukaryota</taxon>
        <taxon>Fungi</taxon>
        <taxon>Fungi incertae sedis</taxon>
        <taxon>Zoopagomycota</taxon>
        <taxon>Kickxellomycotina</taxon>
        <taxon>Dimargaritomycetes</taxon>
        <taxon>Dimargaritales</taxon>
        <taxon>Dimargaritaceae</taxon>
        <taxon>Tieghemiomyces</taxon>
    </lineage>
</organism>
<keyword evidence="2" id="KW-1185">Reference proteome</keyword>
<protein>
    <submittedName>
        <fullName evidence="1">Uncharacterized protein</fullName>
    </submittedName>
</protein>